<evidence type="ECO:0000313" key="3">
    <source>
        <dbReference type="Proteomes" id="UP000028525"/>
    </source>
</evidence>
<dbReference type="RefSeq" id="WP_038284307.1">
    <property type="nucleotide sequence ID" value="NZ_JPME01000037.1"/>
</dbReference>
<sequence>MNVFRELILSVYDFKSYREFLNNKRRKVFLAGFILMVIYFALTMIIPFVKFQVKTGGFVKIIEDYIPDFELSNGVFWIEKPIEYEADGTYIYITSEPDNIFYDTDEIGEYISDYYQVFLIDSEKVIVKNKGQIQGQYFSDLGIEFSRNKLMEYVPQAYLIVAGVLVAAFIFMTAFFFFGVLIVALLGMIAASCMKYKLTFGQLYLMGVYARTLPLLIKAVMSFLPFSLPMFGIINFGLSVLYIILAIQKMKEFDSQQPIEIVSEQEDYFR</sequence>
<dbReference type="Pfam" id="PF06691">
    <property type="entry name" value="DUF1189"/>
    <property type="match status" value="1"/>
</dbReference>
<feature type="transmembrane region" description="Helical" evidence="1">
    <location>
        <begin position="28"/>
        <end position="49"/>
    </location>
</feature>
<dbReference type="STRING" id="29354.IO98_21385"/>
<keyword evidence="1" id="KW-0472">Membrane</keyword>
<gene>
    <name evidence="2" type="ORF">IO98_21385</name>
</gene>
<comment type="caution">
    <text evidence="2">The sequence shown here is derived from an EMBL/GenBank/DDBJ whole genome shotgun (WGS) entry which is preliminary data.</text>
</comment>
<proteinExistence type="predicted"/>
<dbReference type="OrthoDB" id="2970056at2"/>
<feature type="transmembrane region" description="Helical" evidence="1">
    <location>
        <begin position="230"/>
        <end position="247"/>
    </location>
</feature>
<organism evidence="2 3">
    <name type="scientific">Lacrimispora celerecrescens</name>
    <dbReference type="NCBI Taxonomy" id="29354"/>
    <lineage>
        <taxon>Bacteria</taxon>
        <taxon>Bacillati</taxon>
        <taxon>Bacillota</taxon>
        <taxon>Clostridia</taxon>
        <taxon>Lachnospirales</taxon>
        <taxon>Lachnospiraceae</taxon>
        <taxon>Lacrimispora</taxon>
    </lineage>
</organism>
<keyword evidence="1" id="KW-1133">Transmembrane helix</keyword>
<dbReference type="AlphaFoldDB" id="A0A084JDU2"/>
<evidence type="ECO:0000256" key="1">
    <source>
        <dbReference type="SAM" id="Phobius"/>
    </source>
</evidence>
<protein>
    <recommendedName>
        <fullName evidence="4">DUF1189 domain-containing protein</fullName>
    </recommendedName>
</protein>
<keyword evidence="1" id="KW-0812">Transmembrane</keyword>
<name>A0A084JDU2_9FIRM</name>
<dbReference type="Proteomes" id="UP000028525">
    <property type="component" value="Unassembled WGS sequence"/>
</dbReference>
<evidence type="ECO:0000313" key="2">
    <source>
        <dbReference type="EMBL" id="KEZ87126.1"/>
    </source>
</evidence>
<feature type="transmembrane region" description="Helical" evidence="1">
    <location>
        <begin position="158"/>
        <end position="191"/>
    </location>
</feature>
<dbReference type="EMBL" id="JPME01000037">
    <property type="protein sequence ID" value="KEZ87126.1"/>
    <property type="molecule type" value="Genomic_DNA"/>
</dbReference>
<reference evidence="2 3" key="1">
    <citation type="submission" date="2014-07" db="EMBL/GenBank/DDBJ databases">
        <title>Draft genome of Clostridium celerecrescens 152B isolated from sediments associated with methane hydrate from Krishna Godavari basin.</title>
        <authorList>
            <person name="Honkalas V.S."/>
            <person name="Dabir A.P."/>
            <person name="Arora P."/>
            <person name="Dhakephalkar P.K."/>
        </authorList>
    </citation>
    <scope>NUCLEOTIDE SEQUENCE [LARGE SCALE GENOMIC DNA]</scope>
    <source>
        <strain evidence="2 3">152B</strain>
    </source>
</reference>
<evidence type="ECO:0008006" key="4">
    <source>
        <dbReference type="Google" id="ProtNLM"/>
    </source>
</evidence>
<dbReference type="InterPro" id="IPR009574">
    <property type="entry name" value="DUF1189"/>
</dbReference>
<accession>A0A084JDU2</accession>
<keyword evidence="3" id="KW-1185">Reference proteome</keyword>